<dbReference type="PRINTS" id="PR00413">
    <property type="entry name" value="HADHALOGNASE"/>
</dbReference>
<comment type="caution">
    <text evidence="4">The sequence shown here is derived from an EMBL/GenBank/DDBJ whole genome shotgun (WGS) entry which is preliminary data.</text>
</comment>
<keyword evidence="2 3" id="KW-0378">Hydrolase</keyword>
<keyword evidence="5" id="KW-1185">Reference proteome</keyword>
<dbReference type="SFLD" id="SFLDG01129">
    <property type="entry name" value="C1.5:_HAD__Beta-PGM__Phosphata"/>
    <property type="match status" value="1"/>
</dbReference>
<dbReference type="InterPro" id="IPR023214">
    <property type="entry name" value="HAD_sf"/>
</dbReference>
<dbReference type="SUPFAM" id="SSF56784">
    <property type="entry name" value="HAD-like"/>
    <property type="match status" value="1"/>
</dbReference>
<gene>
    <name evidence="4" type="ORF">HBA54_00095</name>
</gene>
<dbReference type="SFLD" id="SFLDF00045">
    <property type="entry name" value="2-haloacid_dehalogenase"/>
    <property type="match status" value="1"/>
</dbReference>
<dbReference type="InterPro" id="IPR023198">
    <property type="entry name" value="PGP-like_dom2"/>
</dbReference>
<dbReference type="Proteomes" id="UP000761264">
    <property type="component" value="Unassembled WGS sequence"/>
</dbReference>
<dbReference type="InterPro" id="IPR006328">
    <property type="entry name" value="2-HAD"/>
</dbReference>
<dbReference type="NCBIfam" id="TIGR01493">
    <property type="entry name" value="HAD-SF-IA-v2"/>
    <property type="match status" value="1"/>
</dbReference>
<dbReference type="CDD" id="cd02588">
    <property type="entry name" value="HAD_L2-DEX"/>
    <property type="match status" value="1"/>
</dbReference>
<dbReference type="RefSeq" id="WP_167220289.1">
    <property type="nucleotide sequence ID" value="NZ_JAAQPH010000001.1"/>
</dbReference>
<dbReference type="AlphaFoldDB" id="A0A967C4C5"/>
<dbReference type="SFLD" id="SFLDS00003">
    <property type="entry name" value="Haloacid_Dehalogenase"/>
    <property type="match status" value="1"/>
</dbReference>
<dbReference type="InterPro" id="IPR006439">
    <property type="entry name" value="HAD-SF_hydro_IA"/>
</dbReference>
<dbReference type="SFLD" id="SFLDG01135">
    <property type="entry name" value="C1.5.6:_HAD__Beta-PGM__Phospha"/>
    <property type="match status" value="1"/>
</dbReference>
<evidence type="ECO:0000313" key="4">
    <source>
        <dbReference type="EMBL" id="NIA66986.1"/>
    </source>
</evidence>
<dbReference type="Pfam" id="PF00702">
    <property type="entry name" value="Hydrolase"/>
    <property type="match status" value="1"/>
</dbReference>
<comment type="catalytic activity">
    <reaction evidence="3">
        <text>an (S)-2-haloacid + H2O = a (2R)-2-hydroxycarboxylate + a halide anion + H(+)</text>
        <dbReference type="Rhea" id="RHEA:11192"/>
        <dbReference type="ChEBI" id="CHEBI:15377"/>
        <dbReference type="ChEBI" id="CHEBI:15378"/>
        <dbReference type="ChEBI" id="CHEBI:16042"/>
        <dbReference type="ChEBI" id="CHEBI:58314"/>
        <dbReference type="ChEBI" id="CHEBI:137405"/>
        <dbReference type="EC" id="3.8.1.2"/>
    </reaction>
</comment>
<organism evidence="4 5">
    <name type="scientific">Pelagibius litoralis</name>
    <dbReference type="NCBI Taxonomy" id="374515"/>
    <lineage>
        <taxon>Bacteria</taxon>
        <taxon>Pseudomonadati</taxon>
        <taxon>Pseudomonadota</taxon>
        <taxon>Alphaproteobacteria</taxon>
        <taxon>Rhodospirillales</taxon>
        <taxon>Rhodovibrionaceae</taxon>
        <taxon>Pelagibius</taxon>
    </lineage>
</organism>
<dbReference type="Gene3D" id="1.10.150.240">
    <property type="entry name" value="Putative phosphatase, domain 2"/>
    <property type="match status" value="1"/>
</dbReference>
<dbReference type="PANTHER" id="PTHR43316">
    <property type="entry name" value="HYDROLASE, HALOACID DELAHOGENASE-RELATED"/>
    <property type="match status" value="1"/>
</dbReference>
<reference evidence="4" key="1">
    <citation type="submission" date="2020-03" db="EMBL/GenBank/DDBJ databases">
        <title>Genome of Pelagibius litoralis DSM 21314T.</title>
        <authorList>
            <person name="Wang G."/>
        </authorList>
    </citation>
    <scope>NUCLEOTIDE SEQUENCE</scope>
    <source>
        <strain evidence="4">DSM 21314</strain>
    </source>
</reference>
<dbReference type="PANTHER" id="PTHR43316:SF3">
    <property type="entry name" value="HALOACID DEHALOGENASE, TYPE II (AFU_ORTHOLOGUE AFUA_2G07750)-RELATED"/>
    <property type="match status" value="1"/>
</dbReference>
<protein>
    <recommendedName>
        <fullName evidence="3">(S)-2-haloacid dehalogenase</fullName>
        <ecNumber evidence="3">3.8.1.2</ecNumber>
    </recommendedName>
    <alternativeName>
        <fullName evidence="3">2-haloalkanoic acid dehalogenase</fullName>
    </alternativeName>
    <alternativeName>
        <fullName evidence="3">Halocarboxylic acid halidohydrolase</fullName>
    </alternativeName>
    <alternativeName>
        <fullName evidence="3">L-2-haloacid dehalogenase</fullName>
    </alternativeName>
</protein>
<dbReference type="NCBIfam" id="TIGR01428">
    <property type="entry name" value="HAD_type_II"/>
    <property type="match status" value="1"/>
</dbReference>
<proteinExistence type="inferred from homology"/>
<evidence type="ECO:0000313" key="5">
    <source>
        <dbReference type="Proteomes" id="UP000761264"/>
    </source>
</evidence>
<dbReference type="EMBL" id="JAAQPH010000001">
    <property type="protein sequence ID" value="NIA66986.1"/>
    <property type="molecule type" value="Genomic_DNA"/>
</dbReference>
<dbReference type="InterPro" id="IPR036412">
    <property type="entry name" value="HAD-like_sf"/>
</dbReference>
<evidence type="ECO:0000256" key="1">
    <source>
        <dbReference type="ARBA" id="ARBA00008106"/>
    </source>
</evidence>
<dbReference type="Gene3D" id="3.40.50.1000">
    <property type="entry name" value="HAD superfamily/HAD-like"/>
    <property type="match status" value="1"/>
</dbReference>
<evidence type="ECO:0000256" key="2">
    <source>
        <dbReference type="ARBA" id="ARBA00022801"/>
    </source>
</evidence>
<comment type="similarity">
    <text evidence="1 3">Belongs to the HAD-like hydrolase superfamily. S-2-haloalkanoic acid dehalogenase family.</text>
</comment>
<dbReference type="GO" id="GO:0018784">
    <property type="term" value="F:(S)-2-haloacid dehalogenase activity"/>
    <property type="evidence" value="ECO:0007669"/>
    <property type="project" value="UniProtKB-UniRule"/>
</dbReference>
<accession>A0A967C4C5</accession>
<dbReference type="EC" id="3.8.1.2" evidence="3"/>
<name>A0A967C4C5_9PROT</name>
<sequence>MATDAPSPFTSAKACVFDAYGTLFDVHSAIRRGGEELGEKAEIVSELWRQKQLEYTWLRSLMSAHVDFWQVTSDSLDFALSASGTNNAALHRKLMELYLTLDAYPEVKETLKKLKMAGLTTAILSNGNPGMLEAAVTSAGLDAVLDQVLSVEDVGIYKPDARVYQLAVDRLAIPKAMICFLSSNGWDARGAAHFGFTVAWINRFNREPDRIPGDIKATIRRLDELPPLLGLK</sequence>
<evidence type="ECO:0000256" key="3">
    <source>
        <dbReference type="RuleBase" id="RU368077"/>
    </source>
</evidence>
<comment type="function">
    <text evidence="3">Catalyzes the hydrolytic dehalogenation of small (S)-2-haloalkanoic acids to yield the corresponding (R)-2-hydroxyalkanoic acids.</text>
</comment>
<dbReference type="InterPro" id="IPR051540">
    <property type="entry name" value="S-2-haloacid_dehalogenase"/>
</dbReference>